<evidence type="ECO:0000256" key="6">
    <source>
        <dbReference type="ARBA" id="ARBA00023163"/>
    </source>
</evidence>
<feature type="compositionally biased region" description="Polar residues" evidence="9">
    <location>
        <begin position="308"/>
        <end position="319"/>
    </location>
</feature>
<dbReference type="GO" id="GO:0008270">
    <property type="term" value="F:zinc ion binding"/>
    <property type="evidence" value="ECO:0007669"/>
    <property type="project" value="UniProtKB-KW"/>
</dbReference>
<evidence type="ECO:0000259" key="10">
    <source>
        <dbReference type="PROSITE" id="PS50884"/>
    </source>
</evidence>
<keyword evidence="6" id="KW-0804">Transcription</keyword>
<dbReference type="InterPro" id="IPR003851">
    <property type="entry name" value="Znf_Dof"/>
</dbReference>
<feature type="compositionally biased region" description="Basic and acidic residues" evidence="9">
    <location>
        <begin position="84"/>
        <end position="93"/>
    </location>
</feature>
<dbReference type="Proteomes" id="UP001291623">
    <property type="component" value="Unassembled WGS sequence"/>
</dbReference>
<sequence length="416" mass="45954">MSELRDPEVRLFGKTIGMTQEINCVYLHDDHINSSPVSTASFDDNKITSEGEFTQSKQEYELADPTADSSVEPETSSGISNDLKMQDADKETSSPKSIEEEDSSEEKTLKKPDKLIPCPRCNSMETKFCYYNNYNVNQPRYFCKNCQRYWTAGGTMRNVRVGSGRRKNKSSSTSNYPLQAGQVEAAHGMHLPALRANGNVLSFGSDKVAFCDSMVSVLNLAENSQKEIGNDQSNGPCSTASSVTDKENNCSTHDLSWKNFQVYPPQVPYFQGALWPYSGFPVSFYPATPYFGCTVASPWNIPWLSSDQSAHNNTPTSPTLGKHSRDNPSQSGREGERCILIPKTLRINDPNEAAKSSIWSTLGIKNEKINSVRGATLFTAFNPKADQRNHESDASLVLQANPAALSRSLNFGESTQ</sequence>
<dbReference type="EMBL" id="JAVYJV010000012">
    <property type="protein sequence ID" value="KAK4358067.1"/>
    <property type="molecule type" value="Genomic_DNA"/>
</dbReference>
<dbReference type="GO" id="GO:0003700">
    <property type="term" value="F:DNA-binding transcription factor activity"/>
    <property type="evidence" value="ECO:0007669"/>
    <property type="project" value="InterPro"/>
</dbReference>
<dbReference type="PROSITE" id="PS50884">
    <property type="entry name" value="ZF_DOF_2"/>
    <property type="match status" value="1"/>
</dbReference>
<keyword evidence="12" id="KW-1185">Reference proteome</keyword>
<dbReference type="GO" id="GO:0005634">
    <property type="term" value="C:nucleus"/>
    <property type="evidence" value="ECO:0007669"/>
    <property type="project" value="UniProtKB-SubCell"/>
</dbReference>
<keyword evidence="2 8" id="KW-0863">Zinc-finger</keyword>
<keyword evidence="7 8" id="KW-0539">Nucleus</keyword>
<evidence type="ECO:0000256" key="4">
    <source>
        <dbReference type="ARBA" id="ARBA00023015"/>
    </source>
</evidence>
<gene>
    <name evidence="11" type="ORF">RND71_023677</name>
</gene>
<evidence type="ECO:0000313" key="11">
    <source>
        <dbReference type="EMBL" id="KAK4358067.1"/>
    </source>
</evidence>
<dbReference type="InterPro" id="IPR045174">
    <property type="entry name" value="Dof"/>
</dbReference>
<keyword evidence="3" id="KW-0862">Zinc</keyword>
<evidence type="ECO:0000256" key="1">
    <source>
        <dbReference type="ARBA" id="ARBA00022723"/>
    </source>
</evidence>
<feature type="region of interest" description="Disordered" evidence="9">
    <location>
        <begin position="308"/>
        <end position="335"/>
    </location>
</feature>
<dbReference type="PANTHER" id="PTHR31089">
    <property type="entry name" value="CYCLIC DOF FACTOR 2"/>
    <property type="match status" value="1"/>
</dbReference>
<evidence type="ECO:0000256" key="2">
    <source>
        <dbReference type="ARBA" id="ARBA00022771"/>
    </source>
</evidence>
<comment type="caution">
    <text evidence="11">The sequence shown here is derived from an EMBL/GenBank/DDBJ whole genome shotgun (WGS) entry which is preliminary data.</text>
</comment>
<dbReference type="PANTHER" id="PTHR31089:SF30">
    <property type="entry name" value="CYCLIC DOF FACTOR 1-LIKE"/>
    <property type="match status" value="1"/>
</dbReference>
<evidence type="ECO:0000256" key="5">
    <source>
        <dbReference type="ARBA" id="ARBA00023125"/>
    </source>
</evidence>
<dbReference type="GO" id="GO:0003677">
    <property type="term" value="F:DNA binding"/>
    <property type="evidence" value="ECO:0007669"/>
    <property type="project" value="UniProtKB-UniRule"/>
</dbReference>
<evidence type="ECO:0000256" key="3">
    <source>
        <dbReference type="ARBA" id="ARBA00022833"/>
    </source>
</evidence>
<dbReference type="AlphaFoldDB" id="A0AAE1RVY8"/>
<feature type="compositionally biased region" description="Polar residues" evidence="9">
    <location>
        <begin position="67"/>
        <end position="80"/>
    </location>
</feature>
<protein>
    <recommendedName>
        <fullName evidence="10">Dof-type domain-containing protein</fullName>
    </recommendedName>
</protein>
<evidence type="ECO:0000313" key="12">
    <source>
        <dbReference type="Proteomes" id="UP001291623"/>
    </source>
</evidence>
<keyword evidence="5 8" id="KW-0238">DNA-binding</keyword>
<keyword evidence="4" id="KW-0805">Transcription regulation</keyword>
<dbReference type="PROSITE" id="PS01361">
    <property type="entry name" value="ZF_DOF_1"/>
    <property type="match status" value="1"/>
</dbReference>
<evidence type="ECO:0000256" key="8">
    <source>
        <dbReference type="PROSITE-ProRule" id="PRU00071"/>
    </source>
</evidence>
<dbReference type="Pfam" id="PF02701">
    <property type="entry name" value="Zn_ribbon_Dof"/>
    <property type="match status" value="1"/>
</dbReference>
<feature type="region of interest" description="Disordered" evidence="9">
    <location>
        <begin position="39"/>
        <end position="112"/>
    </location>
</feature>
<name>A0AAE1RVY8_9SOLA</name>
<keyword evidence="1" id="KW-0479">Metal-binding</keyword>
<evidence type="ECO:0000256" key="7">
    <source>
        <dbReference type="ARBA" id="ARBA00023242"/>
    </source>
</evidence>
<proteinExistence type="predicted"/>
<comment type="subcellular location">
    <subcellularLocation>
        <location evidence="8">Nucleus</location>
    </subcellularLocation>
</comment>
<accession>A0AAE1RVY8</accession>
<organism evidence="11 12">
    <name type="scientific">Anisodus tanguticus</name>
    <dbReference type="NCBI Taxonomy" id="243964"/>
    <lineage>
        <taxon>Eukaryota</taxon>
        <taxon>Viridiplantae</taxon>
        <taxon>Streptophyta</taxon>
        <taxon>Embryophyta</taxon>
        <taxon>Tracheophyta</taxon>
        <taxon>Spermatophyta</taxon>
        <taxon>Magnoliopsida</taxon>
        <taxon>eudicotyledons</taxon>
        <taxon>Gunneridae</taxon>
        <taxon>Pentapetalae</taxon>
        <taxon>asterids</taxon>
        <taxon>lamiids</taxon>
        <taxon>Solanales</taxon>
        <taxon>Solanaceae</taxon>
        <taxon>Solanoideae</taxon>
        <taxon>Hyoscyameae</taxon>
        <taxon>Anisodus</taxon>
    </lineage>
</organism>
<reference evidence="11" key="1">
    <citation type="submission" date="2023-12" db="EMBL/GenBank/DDBJ databases">
        <title>Genome assembly of Anisodus tanguticus.</title>
        <authorList>
            <person name="Wang Y.-J."/>
        </authorList>
    </citation>
    <scope>NUCLEOTIDE SEQUENCE</scope>
    <source>
        <strain evidence="11">KB-2021</strain>
        <tissue evidence="11">Leaf</tissue>
    </source>
</reference>
<feature type="domain" description="Dof-type" evidence="10">
    <location>
        <begin position="116"/>
        <end position="170"/>
    </location>
</feature>
<evidence type="ECO:0000256" key="9">
    <source>
        <dbReference type="SAM" id="MobiDB-lite"/>
    </source>
</evidence>